<protein>
    <submittedName>
        <fullName evidence="2">Uncharacterized protein</fullName>
    </submittedName>
</protein>
<reference evidence="3" key="2">
    <citation type="submission" date="2016-02" db="EMBL/GenBank/DDBJ databases">
        <title>Draft genome sequence of five rapidly growing Mycobacterium species.</title>
        <authorList>
            <person name="Katahira K."/>
            <person name="Gotou Y."/>
            <person name="Iida K."/>
            <person name="Ogura Y."/>
            <person name="Hayashi T."/>
        </authorList>
    </citation>
    <scope>NUCLEOTIDE SEQUENCE [LARGE SCALE GENOMIC DNA]</scope>
    <source>
        <strain evidence="3">JCM15298</strain>
    </source>
</reference>
<organism evidence="2 3">
    <name type="scientific">Mycolicibacterium canariasense</name>
    <name type="common">Mycobacterium canariasense</name>
    <dbReference type="NCBI Taxonomy" id="228230"/>
    <lineage>
        <taxon>Bacteria</taxon>
        <taxon>Bacillati</taxon>
        <taxon>Actinomycetota</taxon>
        <taxon>Actinomycetes</taxon>
        <taxon>Mycobacteriales</taxon>
        <taxon>Mycobacteriaceae</taxon>
        <taxon>Mycolicibacterium</taxon>
    </lineage>
</organism>
<dbReference type="AlphaFoldDB" id="A0A117ICJ4"/>
<dbReference type="RefSeq" id="WP_062660300.1">
    <property type="nucleotide sequence ID" value="NZ_BCSY01000137.1"/>
</dbReference>
<feature type="chain" id="PRO_5007148706" evidence="1">
    <location>
        <begin position="26"/>
        <end position="62"/>
    </location>
</feature>
<comment type="caution">
    <text evidence="2">The sequence shown here is derived from an EMBL/GenBank/DDBJ whole genome shotgun (WGS) entry which is preliminary data.</text>
</comment>
<dbReference type="Proteomes" id="UP000069443">
    <property type="component" value="Unassembled WGS sequence"/>
</dbReference>
<evidence type="ECO:0000256" key="1">
    <source>
        <dbReference type="SAM" id="SignalP"/>
    </source>
</evidence>
<proteinExistence type="predicted"/>
<dbReference type="Gene3D" id="3.30.565.40">
    <property type="entry name" value="Fervidobacterium nodosum Rt17-B1 like"/>
    <property type="match status" value="1"/>
</dbReference>
<reference evidence="3" key="1">
    <citation type="journal article" date="2016" name="Genome Announc.">
        <title>Draft Genome Sequences of Five Rapidly Growing Mycobacterium Species, M. thermoresistibile, M. fortuitum subsp. acetamidolyticum, M. canariasense, M. brisbanense, and M. novocastrense.</title>
        <authorList>
            <person name="Katahira K."/>
            <person name="Ogura Y."/>
            <person name="Gotoh Y."/>
            <person name="Hayashi T."/>
        </authorList>
    </citation>
    <scope>NUCLEOTIDE SEQUENCE [LARGE SCALE GENOMIC DNA]</scope>
    <source>
        <strain evidence="3">JCM15298</strain>
    </source>
</reference>
<accession>A0A117ICJ4</accession>
<gene>
    <name evidence="2" type="ORF">RMCC_6610</name>
</gene>
<keyword evidence="3" id="KW-1185">Reference proteome</keyword>
<dbReference type="EMBL" id="BCSY01000137">
    <property type="protein sequence ID" value="GAS99645.1"/>
    <property type="molecule type" value="Genomic_DNA"/>
</dbReference>
<keyword evidence="1" id="KW-0732">Signal</keyword>
<feature type="signal peptide" evidence="1">
    <location>
        <begin position="1"/>
        <end position="25"/>
    </location>
</feature>
<name>A0A117ICJ4_MYCCR</name>
<sequence length="62" mass="6067">MSARACIATALALVATALAVPVANALSPCADLGGTVEATTCEVHIGTPGHTVDMSVPLDHPG</sequence>
<evidence type="ECO:0000313" key="2">
    <source>
        <dbReference type="EMBL" id="GAS99645.1"/>
    </source>
</evidence>
<evidence type="ECO:0000313" key="3">
    <source>
        <dbReference type="Proteomes" id="UP000069443"/>
    </source>
</evidence>